<evidence type="ECO:0000313" key="3">
    <source>
        <dbReference type="Proteomes" id="UP000252023"/>
    </source>
</evidence>
<accession>A0A344PJS1</accession>
<keyword evidence="3" id="KW-1185">Reference proteome</keyword>
<keyword evidence="1" id="KW-0732">Signal</keyword>
<dbReference type="Pfam" id="PF08905">
    <property type="entry name" value="DUF1850"/>
    <property type="match status" value="1"/>
</dbReference>
<evidence type="ECO:0000256" key="1">
    <source>
        <dbReference type="SAM" id="SignalP"/>
    </source>
</evidence>
<dbReference type="KEGG" id="pars:DRW48_07925"/>
<dbReference type="RefSeq" id="WP_114075941.1">
    <property type="nucleotide sequence ID" value="NZ_CP030918.1"/>
</dbReference>
<dbReference type="EMBL" id="CP030918">
    <property type="protein sequence ID" value="AXC49626.1"/>
    <property type="molecule type" value="Genomic_DNA"/>
</dbReference>
<dbReference type="Proteomes" id="UP000252023">
    <property type="component" value="Chromosome"/>
</dbReference>
<protein>
    <submittedName>
        <fullName evidence="2">DUF1850 domain-containing protein</fullName>
    </submittedName>
</protein>
<sequence>MSGGCLLVGALALTASHGFALEWTHSVQRTSWREQWRVADSALVLESAAVRSSGAGMEPGDGAVLRGGWWVWPVGRPVPEVVLAASGTTGAGWRLCVDAGCVSLGATAGAPVHLAPCAQ</sequence>
<evidence type="ECO:0000313" key="2">
    <source>
        <dbReference type="EMBL" id="AXC49626.1"/>
    </source>
</evidence>
<proteinExistence type="predicted"/>
<feature type="chain" id="PRO_5016625839" evidence="1">
    <location>
        <begin position="21"/>
        <end position="119"/>
    </location>
</feature>
<dbReference type="InterPro" id="IPR015001">
    <property type="entry name" value="DUF1850"/>
</dbReference>
<dbReference type="OrthoDB" id="5298197at2"/>
<reference evidence="3" key="1">
    <citation type="submission" date="2018-07" db="EMBL/GenBank/DDBJ databases">
        <title>Genome sequencing of Paracoccus sp. SC2-6.</title>
        <authorList>
            <person name="Heo J."/>
            <person name="Kim S.-J."/>
            <person name="Kwon S.-W."/>
        </authorList>
    </citation>
    <scope>NUCLEOTIDE SEQUENCE [LARGE SCALE GENOMIC DNA]</scope>
    <source>
        <strain evidence="3">SC2-6</strain>
    </source>
</reference>
<gene>
    <name evidence="2" type="ORF">DRW48_07925</name>
</gene>
<dbReference type="AlphaFoldDB" id="A0A344PJS1"/>
<name>A0A344PJS1_9RHOB</name>
<organism evidence="2 3">
    <name type="scientific">Paracoccus suum</name>
    <dbReference type="NCBI Taxonomy" id="2259340"/>
    <lineage>
        <taxon>Bacteria</taxon>
        <taxon>Pseudomonadati</taxon>
        <taxon>Pseudomonadota</taxon>
        <taxon>Alphaproteobacteria</taxon>
        <taxon>Rhodobacterales</taxon>
        <taxon>Paracoccaceae</taxon>
        <taxon>Paracoccus</taxon>
    </lineage>
</organism>
<feature type="signal peptide" evidence="1">
    <location>
        <begin position="1"/>
        <end position="20"/>
    </location>
</feature>